<protein>
    <recommendedName>
        <fullName evidence="6">C3H1-type domain-containing protein</fullName>
    </recommendedName>
</protein>
<organism evidence="7 8">
    <name type="scientific">Aureobasidium pullulans</name>
    <name type="common">Black yeast</name>
    <name type="synonym">Pullularia pullulans</name>
    <dbReference type="NCBI Taxonomy" id="5580"/>
    <lineage>
        <taxon>Eukaryota</taxon>
        <taxon>Fungi</taxon>
        <taxon>Dikarya</taxon>
        <taxon>Ascomycota</taxon>
        <taxon>Pezizomycotina</taxon>
        <taxon>Dothideomycetes</taxon>
        <taxon>Dothideomycetidae</taxon>
        <taxon>Dothideales</taxon>
        <taxon>Saccotheciaceae</taxon>
        <taxon>Aureobasidium</taxon>
    </lineage>
</organism>
<feature type="region of interest" description="Disordered" evidence="5">
    <location>
        <begin position="104"/>
        <end position="202"/>
    </location>
</feature>
<feature type="compositionally biased region" description="Polar residues" evidence="5">
    <location>
        <begin position="171"/>
        <end position="192"/>
    </location>
</feature>
<comment type="caution">
    <text evidence="7">The sequence shown here is derived from an EMBL/GenBank/DDBJ whole genome shotgun (WGS) entry which is preliminary data.</text>
</comment>
<evidence type="ECO:0000313" key="7">
    <source>
        <dbReference type="EMBL" id="THV70498.1"/>
    </source>
</evidence>
<feature type="zinc finger region" description="C3H1-type" evidence="4">
    <location>
        <begin position="74"/>
        <end position="101"/>
    </location>
</feature>
<dbReference type="SUPFAM" id="SSF90229">
    <property type="entry name" value="CCCH zinc finger"/>
    <property type="match status" value="1"/>
</dbReference>
<dbReference type="InterPro" id="IPR045072">
    <property type="entry name" value="MKRN-like"/>
</dbReference>
<dbReference type="SMART" id="SM00356">
    <property type="entry name" value="ZnF_C3H1"/>
    <property type="match status" value="2"/>
</dbReference>
<name>A0A4S8SIG5_AURPU</name>
<dbReference type="EMBL" id="QZAF01000196">
    <property type="protein sequence ID" value="THV70498.1"/>
    <property type="molecule type" value="Genomic_DNA"/>
</dbReference>
<feature type="region of interest" description="Disordered" evidence="5">
    <location>
        <begin position="1"/>
        <end position="41"/>
    </location>
</feature>
<feature type="region of interest" description="Disordered" evidence="5">
    <location>
        <begin position="434"/>
        <end position="551"/>
    </location>
</feature>
<feature type="region of interest" description="Disordered" evidence="5">
    <location>
        <begin position="218"/>
        <end position="249"/>
    </location>
</feature>
<feature type="region of interest" description="Disordered" evidence="5">
    <location>
        <begin position="275"/>
        <end position="338"/>
    </location>
</feature>
<evidence type="ECO:0000256" key="4">
    <source>
        <dbReference type="PROSITE-ProRule" id="PRU00723"/>
    </source>
</evidence>
<dbReference type="AlphaFoldDB" id="A0A4S8SIG5"/>
<dbReference type="GO" id="GO:0008270">
    <property type="term" value="F:zinc ion binding"/>
    <property type="evidence" value="ECO:0007669"/>
    <property type="project" value="UniProtKB-KW"/>
</dbReference>
<dbReference type="GO" id="GO:0061630">
    <property type="term" value="F:ubiquitin protein ligase activity"/>
    <property type="evidence" value="ECO:0007669"/>
    <property type="project" value="InterPro"/>
</dbReference>
<feature type="compositionally biased region" description="Polar residues" evidence="5">
    <location>
        <begin position="444"/>
        <end position="459"/>
    </location>
</feature>
<evidence type="ECO:0000256" key="3">
    <source>
        <dbReference type="ARBA" id="ARBA00022833"/>
    </source>
</evidence>
<feature type="compositionally biased region" description="Acidic residues" evidence="5">
    <location>
        <begin position="321"/>
        <end position="332"/>
    </location>
</feature>
<dbReference type="PANTHER" id="PTHR11224">
    <property type="entry name" value="MAKORIN-RELATED"/>
    <property type="match status" value="1"/>
</dbReference>
<feature type="domain" description="C3H1-type" evidence="6">
    <location>
        <begin position="74"/>
        <end position="101"/>
    </location>
</feature>
<feature type="region of interest" description="Disordered" evidence="5">
    <location>
        <begin position="373"/>
        <end position="398"/>
    </location>
</feature>
<evidence type="ECO:0000313" key="8">
    <source>
        <dbReference type="Proteomes" id="UP000304951"/>
    </source>
</evidence>
<feature type="zinc finger region" description="C3H1-type" evidence="4">
    <location>
        <begin position="45"/>
        <end position="72"/>
    </location>
</feature>
<feature type="compositionally biased region" description="Polar residues" evidence="5">
    <location>
        <begin position="373"/>
        <end position="391"/>
    </location>
</feature>
<dbReference type="InterPro" id="IPR000571">
    <property type="entry name" value="Znf_CCCH"/>
</dbReference>
<dbReference type="GO" id="GO:0000209">
    <property type="term" value="P:protein polyubiquitination"/>
    <property type="evidence" value="ECO:0007669"/>
    <property type="project" value="InterPro"/>
</dbReference>
<keyword evidence="1 4" id="KW-0479">Metal-binding</keyword>
<evidence type="ECO:0000259" key="6">
    <source>
        <dbReference type="PROSITE" id="PS50103"/>
    </source>
</evidence>
<sequence length="551" mass="58899">MSVEENTPHRRSSSASYAQNMSRDFPQPNSAAAFAGARSPPKAKNTSHVPCKFYPFGTCQAGAACQFSHDMDPMTQNAPCKYFAKGSCRFGQGCALAHILPDGRVINRPPRGGQPFNYGRRGPQPYAPAPPSLLTMQANDLASQQQQQQQQPQEMDYPKQEDVPNLPNPTPYIQASQPLSLDPSNTFGSPMNDNRFGASPNARGLSVLDAPLPGSFDSQGISHAARHGPFASSVPPRLGHGLESPPSSLPNKAFLGSTLRGLGDTTLDGVLAGSSPPTFEEPMSFGKRPLHSERFSRPRPMMSASVGTRPSFYSHFPPDATDSEESEEEGIGEDLLPSSLHELLPPEKLRRPSQQIDDDINPSFLSAGRRAISNSQIPSDSKVGSVSPHTGSPSRYSSIWSSGSYRKEGENGFGHIGSPLRPSSLRSSSLAGGDFGSLIGSPPKQASMSMLTRELQSTRISEKSPSLHPRTSSSDSRGALRGGLDRGISSNSLGRNETIEEEDQGLFSMEEEDEFASSSRKPSVSPIGLLPGKSEPTLGPIGGQRTSSVSK</sequence>
<accession>A0A4S8SIG5</accession>
<dbReference type="InterPro" id="IPR036855">
    <property type="entry name" value="Znf_CCCH_sf"/>
</dbReference>
<dbReference type="PROSITE" id="PS50103">
    <property type="entry name" value="ZF_C3H1"/>
    <property type="match status" value="2"/>
</dbReference>
<reference evidence="7 8" key="1">
    <citation type="submission" date="2018-10" db="EMBL/GenBank/DDBJ databases">
        <title>Fifty Aureobasidium pullulans genomes reveal a recombining polyextremotolerant generalist.</title>
        <authorList>
            <person name="Gostincar C."/>
            <person name="Turk M."/>
            <person name="Zajc J."/>
            <person name="Gunde-Cimerman N."/>
        </authorList>
    </citation>
    <scope>NUCLEOTIDE SEQUENCE [LARGE SCALE GENOMIC DNA]</scope>
    <source>
        <strain evidence="7 8">EXF-11900</strain>
    </source>
</reference>
<keyword evidence="3 4" id="KW-0862">Zinc</keyword>
<feature type="domain" description="C3H1-type" evidence="6">
    <location>
        <begin position="45"/>
        <end position="72"/>
    </location>
</feature>
<feature type="compositionally biased region" description="Polar residues" evidence="5">
    <location>
        <begin position="134"/>
        <end position="143"/>
    </location>
</feature>
<keyword evidence="2 4" id="KW-0863">Zinc-finger</keyword>
<feature type="compositionally biased region" description="Low complexity" evidence="5">
    <location>
        <begin position="144"/>
        <end position="153"/>
    </location>
</feature>
<evidence type="ECO:0000256" key="5">
    <source>
        <dbReference type="SAM" id="MobiDB-lite"/>
    </source>
</evidence>
<dbReference type="PANTHER" id="PTHR11224:SF10">
    <property type="entry name" value="IP09428P-RELATED"/>
    <property type="match status" value="1"/>
</dbReference>
<proteinExistence type="predicted"/>
<gene>
    <name evidence="7" type="ORF">D6D28_05119</name>
</gene>
<feature type="compositionally biased region" description="Acidic residues" evidence="5">
    <location>
        <begin position="499"/>
        <end position="515"/>
    </location>
</feature>
<dbReference type="Gene3D" id="4.10.1000.10">
    <property type="entry name" value="Zinc finger, CCCH-type"/>
    <property type="match status" value="1"/>
</dbReference>
<evidence type="ECO:0000256" key="2">
    <source>
        <dbReference type="ARBA" id="ARBA00022771"/>
    </source>
</evidence>
<dbReference type="Proteomes" id="UP000304951">
    <property type="component" value="Unassembled WGS sequence"/>
</dbReference>
<feature type="compositionally biased region" description="Polar residues" evidence="5">
    <location>
        <begin position="13"/>
        <end position="30"/>
    </location>
</feature>
<evidence type="ECO:0000256" key="1">
    <source>
        <dbReference type="ARBA" id="ARBA00022723"/>
    </source>
</evidence>